<feature type="transmembrane region" description="Helical" evidence="17">
    <location>
        <begin position="12"/>
        <end position="29"/>
    </location>
</feature>
<evidence type="ECO:0000313" key="22">
    <source>
        <dbReference type="Proteomes" id="UP000229055"/>
    </source>
</evidence>
<evidence type="ECO:0000256" key="4">
    <source>
        <dbReference type="ARBA" id="ARBA00022475"/>
    </source>
</evidence>
<evidence type="ECO:0000256" key="16">
    <source>
        <dbReference type="PROSITE-ProRule" id="PRU00169"/>
    </source>
</evidence>
<dbReference type="PROSITE" id="PS50110">
    <property type="entry name" value="RESPONSE_REGULATORY"/>
    <property type="match status" value="1"/>
</dbReference>
<evidence type="ECO:0000256" key="10">
    <source>
        <dbReference type="ARBA" id="ARBA00022777"/>
    </source>
</evidence>
<protein>
    <recommendedName>
        <fullName evidence="3">histidine kinase</fullName>
        <ecNumber evidence="3">2.7.13.3</ecNumber>
    </recommendedName>
</protein>
<dbReference type="SUPFAM" id="SSF47384">
    <property type="entry name" value="Homodimeric domain of signal transducing histidine kinase"/>
    <property type="match status" value="1"/>
</dbReference>
<evidence type="ECO:0000256" key="9">
    <source>
        <dbReference type="ARBA" id="ARBA00022741"/>
    </source>
</evidence>
<dbReference type="InterPro" id="IPR004358">
    <property type="entry name" value="Sig_transdc_His_kin-like_C"/>
</dbReference>
<feature type="domain" description="Response regulatory" evidence="19">
    <location>
        <begin position="618"/>
        <end position="734"/>
    </location>
</feature>
<dbReference type="EC" id="2.7.13.3" evidence="3"/>
<feature type="domain" description="HPt" evidence="20">
    <location>
        <begin position="767"/>
        <end position="874"/>
    </location>
</feature>
<keyword evidence="11" id="KW-0067">ATP-binding</keyword>
<reference evidence="22" key="2">
    <citation type="submission" date="2017-11" db="EMBL/GenBank/DDBJ databases">
        <title>PacBio sequencing of new strain of the secondary endosymbiont Candidatus Hamiltonella defensa.</title>
        <authorList>
            <person name="Strand M.R."/>
            <person name="Oliver K."/>
        </authorList>
    </citation>
    <scope>NUCLEOTIDE SEQUENCE [LARGE SCALE GENOMIC DNA]</scope>
    <source>
        <strain evidence="22">ZA17</strain>
    </source>
</reference>
<dbReference type="SUPFAM" id="SSF52172">
    <property type="entry name" value="CheY-like"/>
    <property type="match status" value="2"/>
</dbReference>
<evidence type="ECO:0000256" key="1">
    <source>
        <dbReference type="ARBA" id="ARBA00000085"/>
    </source>
</evidence>
<dbReference type="CDD" id="cd16922">
    <property type="entry name" value="HATPase_EvgS-ArcB-TorS-like"/>
    <property type="match status" value="1"/>
</dbReference>
<dbReference type="InterPro" id="IPR008207">
    <property type="entry name" value="Sig_transdc_His_kin_Hpt_dom"/>
</dbReference>
<sequence length="874" mass="98316">MTQYSFRARMMILMLSPTVLLGLLLSAFFMMHRYHELEKQVIHAGTYIIQSLAVVSEYAMTYQNKEFARRLIYRQHRQHSSIVKSIAIFNTDNTLFVTSNSDYYSLRLPKNTPIPTKLMRTHLKNSLILRMPITSEHHLVRFLGYHLPVNNRQEPVLGYIAIDLDLQATRLQQRKECLILGVFLSFAFCMATLFIYRLKIIGQATSDLRKTLAKMEIQHIELEMTKKKVQEDSHMKSEFLANISHELRTPLNSVIGFARQTLKTSLTPTQTDYIKTMKQSAHNLLSIINDVLDFSKLNAKKLILDHIPFQLRKNVDEVMILLAHSAHEKGLELILKIHHDVPDWVMGDPMRFQQIITNLLGNAIKFTEKGHIIVQVALIAKKEASIHLLVEIQDTGKGIAPEQQAELFQAFIQADASISRCHGGTGLGLAITRKLVQAMQGEINFDSQVNQGSTFRFNIKLDLNQQITDLPLPMDILAGKQLAYIESNSVVAKASLDILNMTPLKVTYAASFMGLPKQNYDFVLLGVPIPVRDNMAEHNDQLMTAMALADEIILALPSQSHVDSEQLKQLGAKGCLIKPISARRLFPLLLEKKTFKKNAPSELLPTASTYLSNRLAFRVMAVDDNPANLKLIGTLLEPLVDKIILCSNGEEALSIATQTQLDVILIDIQMPKMDGIRTSELIHQLPLHRNTPIIAVTAYTTQGQNELLLASGITDYLTKPINENCLIQAISRYSKKMVSHSPAIFVGGKIPPVSLDWDLALKQAAYKKDLACDLLKMLLELLPDVKKRVQEILDLGDKTINAEEEANILSVIHQLHGSAAYSGLPQLQKICGVLEKELHKKTLVKDLQAEWFELLDEIENVTIAAEAHLSQFLS</sequence>
<feature type="modified residue" description="4-aspartylphosphate" evidence="16">
    <location>
        <position position="667"/>
    </location>
</feature>
<dbReference type="Gene3D" id="3.40.50.2300">
    <property type="match status" value="1"/>
</dbReference>
<evidence type="ECO:0000256" key="2">
    <source>
        <dbReference type="ARBA" id="ARBA00004429"/>
    </source>
</evidence>
<dbReference type="InterPro" id="IPR036097">
    <property type="entry name" value="HisK_dim/P_sf"/>
</dbReference>
<dbReference type="PRINTS" id="PR00344">
    <property type="entry name" value="BCTRLSENSOR"/>
</dbReference>
<evidence type="ECO:0000256" key="8">
    <source>
        <dbReference type="ARBA" id="ARBA00022692"/>
    </source>
</evidence>
<feature type="modified residue" description="Phosphohistidine" evidence="15">
    <location>
        <position position="813"/>
    </location>
</feature>
<keyword evidence="6 16" id="KW-0597">Phosphoprotein</keyword>
<evidence type="ECO:0000313" key="21">
    <source>
        <dbReference type="EMBL" id="ATW33903.1"/>
    </source>
</evidence>
<dbReference type="GO" id="GO:0005524">
    <property type="term" value="F:ATP binding"/>
    <property type="evidence" value="ECO:0007669"/>
    <property type="project" value="UniProtKB-KW"/>
</dbReference>
<evidence type="ECO:0000256" key="7">
    <source>
        <dbReference type="ARBA" id="ARBA00022679"/>
    </source>
</evidence>
<dbReference type="FunFam" id="1.10.287.130:FF:000003">
    <property type="entry name" value="Histidine kinase"/>
    <property type="match status" value="1"/>
</dbReference>
<feature type="transmembrane region" description="Helical" evidence="17">
    <location>
        <begin position="177"/>
        <end position="196"/>
    </location>
</feature>
<keyword evidence="5" id="KW-0997">Cell inner membrane</keyword>
<keyword evidence="8 17" id="KW-0812">Transmembrane</keyword>
<dbReference type="CDD" id="cd17546">
    <property type="entry name" value="REC_hyHK_CKI1_RcsC-like"/>
    <property type="match status" value="1"/>
</dbReference>
<evidence type="ECO:0000256" key="13">
    <source>
        <dbReference type="ARBA" id="ARBA00023012"/>
    </source>
</evidence>
<dbReference type="CDD" id="cd00082">
    <property type="entry name" value="HisKA"/>
    <property type="match status" value="1"/>
</dbReference>
<dbReference type="SUPFAM" id="SSF47226">
    <property type="entry name" value="Histidine-containing phosphotransfer domain, HPT domain"/>
    <property type="match status" value="1"/>
</dbReference>
<dbReference type="InterPro" id="IPR001789">
    <property type="entry name" value="Sig_transdc_resp-reg_receiver"/>
</dbReference>
<evidence type="ECO:0000256" key="15">
    <source>
        <dbReference type="PROSITE-ProRule" id="PRU00110"/>
    </source>
</evidence>
<dbReference type="InterPro" id="IPR036890">
    <property type="entry name" value="HATPase_C_sf"/>
</dbReference>
<reference evidence="22" key="1">
    <citation type="submission" date="2016-10" db="EMBL/GenBank/DDBJ databases">
        <authorList>
            <person name="Chevignon G."/>
        </authorList>
    </citation>
    <scope>NUCLEOTIDE SEQUENCE [LARGE SCALE GENOMIC DNA]</scope>
    <source>
        <strain evidence="22">ZA17</strain>
    </source>
</reference>
<accession>A0A2D3TDV5</accession>
<evidence type="ECO:0000256" key="17">
    <source>
        <dbReference type="SAM" id="Phobius"/>
    </source>
</evidence>
<dbReference type="PROSITE" id="PS50109">
    <property type="entry name" value="HIS_KIN"/>
    <property type="match status" value="1"/>
</dbReference>
<dbReference type="FunFam" id="3.30.565.10:FF:000010">
    <property type="entry name" value="Sensor histidine kinase RcsC"/>
    <property type="match status" value="1"/>
</dbReference>
<evidence type="ECO:0000256" key="5">
    <source>
        <dbReference type="ARBA" id="ARBA00022519"/>
    </source>
</evidence>
<dbReference type="Pfam" id="PF02518">
    <property type="entry name" value="HATPase_c"/>
    <property type="match status" value="1"/>
</dbReference>
<keyword evidence="9" id="KW-0547">Nucleotide-binding</keyword>
<dbReference type="InterPro" id="IPR019247">
    <property type="entry name" value="Histidine_kinase_BarA_N"/>
</dbReference>
<dbReference type="RefSeq" id="WP_100096578.1">
    <property type="nucleotide sequence ID" value="NZ_CP017613.1"/>
</dbReference>
<keyword evidence="10" id="KW-0418">Kinase</keyword>
<feature type="transmembrane region" description="Helical" evidence="17">
    <location>
        <begin position="41"/>
        <end position="60"/>
    </location>
</feature>
<keyword evidence="14 17" id="KW-0472">Membrane</keyword>
<dbReference type="SMART" id="SM00387">
    <property type="entry name" value="HATPase_c"/>
    <property type="match status" value="1"/>
</dbReference>
<dbReference type="InterPro" id="IPR036641">
    <property type="entry name" value="HPT_dom_sf"/>
</dbReference>
<evidence type="ECO:0000256" key="12">
    <source>
        <dbReference type="ARBA" id="ARBA00022989"/>
    </source>
</evidence>
<keyword evidence="13" id="KW-0902">Two-component regulatory system</keyword>
<dbReference type="SMART" id="SM00448">
    <property type="entry name" value="REC"/>
    <property type="match status" value="1"/>
</dbReference>
<dbReference type="PANTHER" id="PTHR45339">
    <property type="entry name" value="HYBRID SIGNAL TRANSDUCTION HISTIDINE KINASE J"/>
    <property type="match status" value="1"/>
</dbReference>
<evidence type="ECO:0000256" key="6">
    <source>
        <dbReference type="ARBA" id="ARBA00022553"/>
    </source>
</evidence>
<dbReference type="Gene3D" id="1.10.287.130">
    <property type="match status" value="1"/>
</dbReference>
<evidence type="ECO:0000259" key="19">
    <source>
        <dbReference type="PROSITE" id="PS50110"/>
    </source>
</evidence>
<dbReference type="Pfam" id="PF01627">
    <property type="entry name" value="Hpt"/>
    <property type="match status" value="1"/>
</dbReference>
<keyword evidence="12 17" id="KW-1133">Transmembrane helix</keyword>
<dbReference type="GO" id="GO:0005886">
    <property type="term" value="C:plasma membrane"/>
    <property type="evidence" value="ECO:0007669"/>
    <property type="project" value="UniProtKB-SubCell"/>
</dbReference>
<name>A0A2D3TDV5_9ENTR</name>
<keyword evidence="4" id="KW-1003">Cell membrane</keyword>
<comment type="catalytic activity">
    <reaction evidence="1">
        <text>ATP + protein L-histidine = ADP + protein N-phospho-L-histidine.</text>
        <dbReference type="EC" id="2.7.13.3"/>
    </reaction>
</comment>
<dbReference type="CDD" id="cd00088">
    <property type="entry name" value="HPT"/>
    <property type="match status" value="1"/>
</dbReference>
<dbReference type="SMART" id="SM00388">
    <property type="entry name" value="HisKA"/>
    <property type="match status" value="1"/>
</dbReference>
<evidence type="ECO:0000259" key="18">
    <source>
        <dbReference type="PROSITE" id="PS50109"/>
    </source>
</evidence>
<dbReference type="InterPro" id="IPR003661">
    <property type="entry name" value="HisK_dim/P_dom"/>
</dbReference>
<dbReference type="InterPro" id="IPR003594">
    <property type="entry name" value="HATPase_dom"/>
</dbReference>
<proteinExistence type="predicted"/>
<dbReference type="Proteomes" id="UP000229055">
    <property type="component" value="Chromosome"/>
</dbReference>
<dbReference type="Gene3D" id="3.30.565.10">
    <property type="entry name" value="Histidine kinase-like ATPase, C-terminal domain"/>
    <property type="match status" value="1"/>
</dbReference>
<dbReference type="Pfam" id="PF00512">
    <property type="entry name" value="HisKA"/>
    <property type="match status" value="1"/>
</dbReference>
<dbReference type="EMBL" id="CP017613">
    <property type="protein sequence ID" value="ATW33903.1"/>
    <property type="molecule type" value="Genomic_DNA"/>
</dbReference>
<keyword evidence="7" id="KW-0808">Transferase</keyword>
<dbReference type="InterPro" id="IPR005467">
    <property type="entry name" value="His_kinase_dom"/>
</dbReference>
<dbReference type="SMART" id="SM00073">
    <property type="entry name" value="HPT"/>
    <property type="match status" value="1"/>
</dbReference>
<dbReference type="AlphaFoldDB" id="A0A2D3TDV5"/>
<evidence type="ECO:0000256" key="3">
    <source>
        <dbReference type="ARBA" id="ARBA00012438"/>
    </source>
</evidence>
<dbReference type="GO" id="GO:0000155">
    <property type="term" value="F:phosphorelay sensor kinase activity"/>
    <property type="evidence" value="ECO:0007669"/>
    <property type="project" value="InterPro"/>
</dbReference>
<dbReference type="InterPro" id="IPR011006">
    <property type="entry name" value="CheY-like_superfamily"/>
</dbReference>
<dbReference type="Pfam" id="PF09984">
    <property type="entry name" value="sCache_4"/>
    <property type="match status" value="1"/>
</dbReference>
<dbReference type="Gene3D" id="1.20.120.160">
    <property type="entry name" value="HPT domain"/>
    <property type="match status" value="1"/>
</dbReference>
<organism evidence="21 22">
    <name type="scientific">Candidatus Williamhamiltonella defendens</name>
    <dbReference type="NCBI Taxonomy" id="138072"/>
    <lineage>
        <taxon>Bacteria</taxon>
        <taxon>Pseudomonadati</taxon>
        <taxon>Pseudomonadota</taxon>
        <taxon>Gammaproteobacteria</taxon>
        <taxon>Enterobacterales</taxon>
        <taxon>Enterobacteriaceae</taxon>
        <taxon>aphid secondary symbionts</taxon>
        <taxon>Candidatus Williamhamiltonella</taxon>
    </lineage>
</organism>
<gene>
    <name evidence="21" type="ORF">BJP43_06085</name>
</gene>
<dbReference type="PROSITE" id="PS50894">
    <property type="entry name" value="HPT"/>
    <property type="match status" value="1"/>
</dbReference>
<evidence type="ECO:0000259" key="20">
    <source>
        <dbReference type="PROSITE" id="PS50894"/>
    </source>
</evidence>
<feature type="domain" description="Histidine kinase" evidence="18">
    <location>
        <begin position="242"/>
        <end position="463"/>
    </location>
</feature>
<dbReference type="Pfam" id="PF00072">
    <property type="entry name" value="Response_reg"/>
    <property type="match status" value="1"/>
</dbReference>
<dbReference type="SUPFAM" id="SSF55874">
    <property type="entry name" value="ATPase domain of HSP90 chaperone/DNA topoisomerase II/histidine kinase"/>
    <property type="match status" value="1"/>
</dbReference>
<dbReference type="PANTHER" id="PTHR45339:SF1">
    <property type="entry name" value="HYBRID SIGNAL TRANSDUCTION HISTIDINE KINASE J"/>
    <property type="match status" value="1"/>
</dbReference>
<comment type="subcellular location">
    <subcellularLocation>
        <location evidence="2">Cell inner membrane</location>
        <topology evidence="2">Multi-pass membrane protein</topology>
    </subcellularLocation>
</comment>
<evidence type="ECO:0000256" key="14">
    <source>
        <dbReference type="ARBA" id="ARBA00023136"/>
    </source>
</evidence>
<evidence type="ECO:0000256" key="11">
    <source>
        <dbReference type="ARBA" id="ARBA00022840"/>
    </source>
</evidence>